<dbReference type="PANTHER" id="PTHR30506:SF3">
    <property type="entry name" value="UPF0126 INNER MEMBRANE PROTEIN YADS-RELATED"/>
    <property type="match status" value="1"/>
</dbReference>
<dbReference type="EMBL" id="SOAW01000002">
    <property type="protein sequence ID" value="TDT31078.1"/>
    <property type="molecule type" value="Genomic_DNA"/>
</dbReference>
<feature type="transmembrane region" description="Helical" evidence="7">
    <location>
        <begin position="66"/>
        <end position="85"/>
    </location>
</feature>
<feature type="domain" description="Glycine transporter" evidence="8">
    <location>
        <begin position="9"/>
        <end position="81"/>
    </location>
</feature>
<comment type="caution">
    <text evidence="9">The sequence shown here is derived from an EMBL/GenBank/DDBJ whole genome shotgun (WGS) entry which is preliminary data.</text>
</comment>
<reference evidence="9 10" key="1">
    <citation type="submission" date="2019-03" db="EMBL/GenBank/DDBJ databases">
        <title>Genomic Encyclopedia of Archaeal and Bacterial Type Strains, Phase II (KMG-II): from individual species to whole genera.</title>
        <authorList>
            <person name="Goeker M."/>
        </authorList>
    </citation>
    <scope>NUCLEOTIDE SEQUENCE [LARGE SCALE GENOMIC DNA]</scope>
    <source>
        <strain evidence="9 10">DSM 24323</strain>
    </source>
</reference>
<feature type="transmembrane region" description="Helical" evidence="7">
    <location>
        <begin position="176"/>
        <end position="195"/>
    </location>
</feature>
<dbReference type="PANTHER" id="PTHR30506">
    <property type="entry name" value="INNER MEMBRANE PROTEIN"/>
    <property type="match status" value="1"/>
</dbReference>
<name>A0A4V3EMW0_9ACTN</name>
<dbReference type="Proteomes" id="UP000295371">
    <property type="component" value="Unassembled WGS sequence"/>
</dbReference>
<keyword evidence="10" id="KW-1185">Reference proteome</keyword>
<evidence type="ECO:0000256" key="4">
    <source>
        <dbReference type="ARBA" id="ARBA00022692"/>
    </source>
</evidence>
<feature type="transmembrane region" description="Helical" evidence="7">
    <location>
        <begin position="6"/>
        <end position="27"/>
    </location>
</feature>
<keyword evidence="6 7" id="KW-0472">Membrane</keyword>
<evidence type="ECO:0000256" key="1">
    <source>
        <dbReference type="ARBA" id="ARBA00004651"/>
    </source>
</evidence>
<evidence type="ECO:0000256" key="3">
    <source>
        <dbReference type="ARBA" id="ARBA00022475"/>
    </source>
</evidence>
<accession>A0A4V3EMW0</accession>
<evidence type="ECO:0000256" key="7">
    <source>
        <dbReference type="SAM" id="Phobius"/>
    </source>
</evidence>
<keyword evidence="5 7" id="KW-1133">Transmembrane helix</keyword>
<gene>
    <name evidence="9" type="ORF">CLV29_2491</name>
</gene>
<evidence type="ECO:0000259" key="8">
    <source>
        <dbReference type="Pfam" id="PF03458"/>
    </source>
</evidence>
<comment type="similarity">
    <text evidence="2">Belongs to the UPF0126 family.</text>
</comment>
<evidence type="ECO:0000256" key="2">
    <source>
        <dbReference type="ARBA" id="ARBA00008193"/>
    </source>
</evidence>
<evidence type="ECO:0000313" key="9">
    <source>
        <dbReference type="EMBL" id="TDT31078.1"/>
    </source>
</evidence>
<comment type="subcellular location">
    <subcellularLocation>
        <location evidence="1">Cell membrane</location>
        <topology evidence="1">Multi-pass membrane protein</topology>
    </subcellularLocation>
</comment>
<dbReference type="Pfam" id="PF03458">
    <property type="entry name" value="Gly_transporter"/>
    <property type="match status" value="2"/>
</dbReference>
<feature type="transmembrane region" description="Helical" evidence="7">
    <location>
        <begin position="151"/>
        <end position="170"/>
    </location>
</feature>
<proteinExistence type="inferred from homology"/>
<feature type="domain" description="Glycine transporter" evidence="8">
    <location>
        <begin position="94"/>
        <end position="168"/>
    </location>
</feature>
<protein>
    <submittedName>
        <fullName evidence="9">Putative membrane protein YeiH</fullName>
    </submittedName>
</protein>
<keyword evidence="3" id="KW-1003">Cell membrane</keyword>
<evidence type="ECO:0000313" key="10">
    <source>
        <dbReference type="Proteomes" id="UP000295371"/>
    </source>
</evidence>
<feature type="transmembrane region" description="Helical" evidence="7">
    <location>
        <begin position="34"/>
        <end position="54"/>
    </location>
</feature>
<evidence type="ECO:0000256" key="6">
    <source>
        <dbReference type="ARBA" id="ARBA00023136"/>
    </source>
</evidence>
<feature type="transmembrane region" description="Helical" evidence="7">
    <location>
        <begin position="121"/>
        <end position="139"/>
    </location>
</feature>
<feature type="transmembrane region" description="Helical" evidence="7">
    <location>
        <begin position="92"/>
        <end position="115"/>
    </location>
</feature>
<sequence>MAVEAAETALTAIGIFAFALSGALMAVRKDMDVVGMFVLAAITAVGGGALRDLLLGLPPAALRSSWWWILIALATAVVFFFHLAVDRLRRAVLVCDAAGLAVFCTTSTTIAHQVGMGPAESVLIGAIGGCAGGVLRDVLAGEIPSVLRKGTTLYVLPALLGCAIVVAVRSAGYEGVAAMIGASILIIVLRLLSLWRGWQAPSPKASRG</sequence>
<organism evidence="9 10">
    <name type="scientific">Naumannella halotolerans</name>
    <dbReference type="NCBI Taxonomy" id="993414"/>
    <lineage>
        <taxon>Bacteria</taxon>
        <taxon>Bacillati</taxon>
        <taxon>Actinomycetota</taxon>
        <taxon>Actinomycetes</taxon>
        <taxon>Propionibacteriales</taxon>
        <taxon>Propionibacteriaceae</taxon>
        <taxon>Naumannella</taxon>
    </lineage>
</organism>
<dbReference type="GO" id="GO:0005886">
    <property type="term" value="C:plasma membrane"/>
    <property type="evidence" value="ECO:0007669"/>
    <property type="project" value="UniProtKB-SubCell"/>
</dbReference>
<evidence type="ECO:0000256" key="5">
    <source>
        <dbReference type="ARBA" id="ARBA00022989"/>
    </source>
</evidence>
<keyword evidence="4 7" id="KW-0812">Transmembrane</keyword>
<dbReference type="InterPro" id="IPR005115">
    <property type="entry name" value="Gly_transporter"/>
</dbReference>
<dbReference type="AlphaFoldDB" id="A0A4V3EMW0"/>